<dbReference type="SUPFAM" id="SSF102588">
    <property type="entry name" value="LmbE-like"/>
    <property type="match status" value="1"/>
</dbReference>
<feature type="binding site" evidence="2">
    <location>
        <position position="21"/>
    </location>
    <ligand>
        <name>Zn(2+)</name>
        <dbReference type="ChEBI" id="CHEBI:29105"/>
    </ligand>
</feature>
<dbReference type="GO" id="GO:0016811">
    <property type="term" value="F:hydrolase activity, acting on carbon-nitrogen (but not peptide) bonds, in linear amides"/>
    <property type="evidence" value="ECO:0007669"/>
    <property type="project" value="TreeGrafter"/>
</dbReference>
<proteinExistence type="inferred from homology"/>
<comment type="function">
    <text evidence="2">A mycothiol (MSH, N-acetylcysteinyl-glucosaminyl-inositol) S-conjugate amidase, it recycles conjugated MSH to the N-acetyl cysteine conjugate (AcCys S-conjugate, a mercapturic acid) and the MSH precursor. Involved in MSH-dependent detoxification of a number of alkylating agents and antibiotics.</text>
</comment>
<dbReference type="EC" id="3.5.1.115" evidence="2"/>
<dbReference type="Gene3D" id="3.40.50.10320">
    <property type="entry name" value="LmbE-like"/>
    <property type="match status" value="1"/>
</dbReference>
<evidence type="ECO:0000256" key="3">
    <source>
        <dbReference type="SAM" id="MobiDB-lite"/>
    </source>
</evidence>
<dbReference type="NCBIfam" id="TIGR03446">
    <property type="entry name" value="mycothiol_Mca"/>
    <property type="match status" value="1"/>
</dbReference>
<evidence type="ECO:0000313" key="5">
    <source>
        <dbReference type="Proteomes" id="UP000249451"/>
    </source>
</evidence>
<protein>
    <recommendedName>
        <fullName evidence="2">Mycothiol S-conjugate amidase</fullName>
        <ecNumber evidence="2">3.5.1.115</ecNumber>
    </recommendedName>
</protein>
<dbReference type="EMBL" id="QFNY01000035">
    <property type="protein sequence ID" value="PZP02508.1"/>
    <property type="molecule type" value="Genomic_DNA"/>
</dbReference>
<dbReference type="GO" id="GO:0010127">
    <property type="term" value="P:mycothiol-dependent detoxification"/>
    <property type="evidence" value="ECO:0007669"/>
    <property type="project" value="UniProtKB-UniRule"/>
</dbReference>
<dbReference type="Pfam" id="PF02585">
    <property type="entry name" value="PIG-L"/>
    <property type="match status" value="1"/>
</dbReference>
<dbReference type="GO" id="GO:0010126">
    <property type="term" value="P:mycothiol metabolic process"/>
    <property type="evidence" value="ECO:0007669"/>
    <property type="project" value="UniProtKB-UniRule"/>
</dbReference>
<keyword evidence="1 2" id="KW-0862">Zinc</keyword>
<sequence>MTDSTTSGAQSGYRVLAIHAHPDDESSKGAATMARYIDEGHRVRVLTCTGGEEGSILNPRMDRPEVHENLVAVRREEMARAAEILGVEHRWLGYLDSGLPESGKREDLPDGCFALQDVDEVAADVVAQIREFQPHVIITYDENGGYPHPDHLMVHAVSMRAWELAGDPEYRPDLGGAWAPLKLYYTHGFVVTRFNMLAEAVAQRQANGEMTLREYQHTMTQLAFWRAKQDVYPRVTTRVNAADWFDRRDAALTAHATQIDPDGPFFGVDVDVQRETWPTEEFELAKTRVATTLPERELTAGLPPVGSADELSQSHPPEVPVRPEQ</sequence>
<comment type="similarity">
    <text evidence="2">Belongs to the MshB deacetylase family. Mca subfamily.</text>
</comment>
<dbReference type="Proteomes" id="UP000249451">
    <property type="component" value="Unassembled WGS sequence"/>
</dbReference>
<keyword evidence="2" id="KW-0479">Metal-binding</keyword>
<name>A0A2W5BAR9_9CORY</name>
<dbReference type="InterPro" id="IPR024078">
    <property type="entry name" value="LmbE-like_dom_sf"/>
</dbReference>
<dbReference type="InterPro" id="IPR003737">
    <property type="entry name" value="GlcNAc_PI_deacetylase-related"/>
</dbReference>
<dbReference type="PANTHER" id="PTHR12993:SF11">
    <property type="entry name" value="N-ACETYLGLUCOSAMINYL-PHOSPHATIDYLINOSITOL DE-N-ACETYLASE"/>
    <property type="match status" value="1"/>
</dbReference>
<evidence type="ECO:0000256" key="2">
    <source>
        <dbReference type="HAMAP-Rule" id="MF_01482"/>
    </source>
</evidence>
<feature type="region of interest" description="Disordered" evidence="3">
    <location>
        <begin position="293"/>
        <end position="325"/>
    </location>
</feature>
<organism evidence="4 5">
    <name type="scientific">Corynebacterium urealyticum</name>
    <dbReference type="NCBI Taxonomy" id="43771"/>
    <lineage>
        <taxon>Bacteria</taxon>
        <taxon>Bacillati</taxon>
        <taxon>Actinomycetota</taxon>
        <taxon>Actinomycetes</taxon>
        <taxon>Mycobacteriales</taxon>
        <taxon>Corynebacteriaceae</taxon>
        <taxon>Corynebacterium</taxon>
    </lineage>
</organism>
<dbReference type="PANTHER" id="PTHR12993">
    <property type="entry name" value="N-ACETYLGLUCOSAMINYL-PHOSPHATIDYLINOSITOL DE-N-ACETYLASE-RELATED"/>
    <property type="match status" value="1"/>
</dbReference>
<feature type="binding site" evidence="2">
    <location>
        <position position="24"/>
    </location>
    <ligand>
        <name>Zn(2+)</name>
        <dbReference type="ChEBI" id="CHEBI:29105"/>
    </ligand>
</feature>
<feature type="binding site" evidence="2">
    <location>
        <position position="151"/>
    </location>
    <ligand>
        <name>Zn(2+)</name>
        <dbReference type="ChEBI" id="CHEBI:29105"/>
    </ligand>
</feature>
<dbReference type="InterPro" id="IPR017811">
    <property type="entry name" value="Mca"/>
</dbReference>
<accession>A0A2W5BAR9</accession>
<evidence type="ECO:0000256" key="1">
    <source>
        <dbReference type="ARBA" id="ARBA00022833"/>
    </source>
</evidence>
<reference evidence="4 5" key="1">
    <citation type="submission" date="2017-11" db="EMBL/GenBank/DDBJ databases">
        <title>Infants hospitalized years apart are colonized by the same room-sourced microbial strains.</title>
        <authorList>
            <person name="Brooks B."/>
            <person name="Olm M.R."/>
            <person name="Firek B.A."/>
            <person name="Baker R."/>
            <person name="Thomas B.C."/>
            <person name="Morowitz M.J."/>
            <person name="Banfield J.F."/>
        </authorList>
    </citation>
    <scope>NUCLEOTIDE SEQUENCE [LARGE SCALE GENOMIC DNA]</scope>
    <source>
        <strain evidence="4">S2_012_000_R3_87</strain>
    </source>
</reference>
<comment type="catalytic activity">
    <reaction evidence="2">
        <text>mycothiol S-conjugate + H2O = an N-acetyl-L-cysteine-S-conjugate + 1D-myo-inositol 2-amino-2-deoxy-alpha-D-glucopyranoside</text>
        <dbReference type="Rhea" id="RHEA:36543"/>
        <dbReference type="ChEBI" id="CHEBI:15377"/>
        <dbReference type="ChEBI" id="CHEBI:58718"/>
        <dbReference type="ChEBI" id="CHEBI:58886"/>
        <dbReference type="ChEBI" id="CHEBI:59633"/>
        <dbReference type="EC" id="3.5.1.115"/>
    </reaction>
</comment>
<comment type="cofactor">
    <cofactor evidence="2">
        <name>Zn(2+)</name>
        <dbReference type="ChEBI" id="CHEBI:29105"/>
    </cofactor>
    <text evidence="2">Binds 1 zinc ion per subunit.</text>
</comment>
<comment type="caution">
    <text evidence="4">The sequence shown here is derived from an EMBL/GenBank/DDBJ whole genome shotgun (WGS) entry which is preliminary data.</text>
</comment>
<comment type="subunit">
    <text evidence="2">Monomer.</text>
</comment>
<dbReference type="GO" id="GO:0008270">
    <property type="term" value="F:zinc ion binding"/>
    <property type="evidence" value="ECO:0007669"/>
    <property type="project" value="UniProtKB-UniRule"/>
</dbReference>
<dbReference type="HAMAP" id="MF_01482">
    <property type="entry name" value="Mca"/>
    <property type="match status" value="1"/>
</dbReference>
<evidence type="ECO:0000313" key="4">
    <source>
        <dbReference type="EMBL" id="PZP02508.1"/>
    </source>
</evidence>
<gene>
    <name evidence="2 4" type="primary">mca</name>
    <name evidence="4" type="ORF">DI609_02435</name>
</gene>
<dbReference type="AlphaFoldDB" id="A0A2W5BAR9"/>
<keyword evidence="2" id="KW-0378">Hydrolase</keyword>